<feature type="compositionally biased region" description="Basic and acidic residues" evidence="1">
    <location>
        <begin position="44"/>
        <end position="54"/>
    </location>
</feature>
<dbReference type="Proteomes" id="UP000199214">
    <property type="component" value="Unassembled WGS sequence"/>
</dbReference>
<reference evidence="3" key="1">
    <citation type="submission" date="2016-10" db="EMBL/GenBank/DDBJ databases">
        <authorList>
            <person name="Varghese N."/>
            <person name="Submissions S."/>
        </authorList>
    </citation>
    <scope>NUCLEOTIDE SEQUENCE [LARGE SCALE GENOMIC DNA]</scope>
    <source>
        <strain evidence="3">JS21-1</strain>
    </source>
</reference>
<gene>
    <name evidence="2" type="ORF">SAMN05216382_1876</name>
</gene>
<keyword evidence="3" id="KW-1185">Reference proteome</keyword>
<evidence type="ECO:0000313" key="2">
    <source>
        <dbReference type="EMBL" id="SEL36149.1"/>
    </source>
</evidence>
<feature type="compositionally biased region" description="Basic and acidic residues" evidence="1">
    <location>
        <begin position="1"/>
        <end position="22"/>
    </location>
</feature>
<dbReference type="STRING" id="1855283.SAMN05216382_1876"/>
<feature type="region of interest" description="Disordered" evidence="1">
    <location>
        <begin position="1"/>
        <end position="54"/>
    </location>
</feature>
<evidence type="ECO:0000256" key="1">
    <source>
        <dbReference type="SAM" id="MobiDB-lite"/>
    </source>
</evidence>
<dbReference type="EMBL" id="FNZZ01000003">
    <property type="protein sequence ID" value="SEL36149.1"/>
    <property type="molecule type" value="Genomic_DNA"/>
</dbReference>
<dbReference type="RefSeq" id="WP_177171608.1">
    <property type="nucleotide sequence ID" value="NZ_FNZZ01000003.1"/>
</dbReference>
<evidence type="ECO:0000313" key="3">
    <source>
        <dbReference type="Proteomes" id="UP000199214"/>
    </source>
</evidence>
<name>A0A1H7PKL8_9SPHN</name>
<organism evidence="2 3">
    <name type="scientific">Sphingomonas palmae</name>
    <dbReference type="NCBI Taxonomy" id="1855283"/>
    <lineage>
        <taxon>Bacteria</taxon>
        <taxon>Pseudomonadati</taxon>
        <taxon>Pseudomonadota</taxon>
        <taxon>Alphaproteobacteria</taxon>
        <taxon>Sphingomonadales</taxon>
        <taxon>Sphingomonadaceae</taxon>
        <taxon>Sphingomonas</taxon>
    </lineage>
</organism>
<accession>A0A1H7PKL8</accession>
<sequence length="54" mass="5657">MSESEQNERDMDAFKKAAEKSSEAGIADETAALDDAMVPTEDGAAAKDSEAHPS</sequence>
<dbReference type="AlphaFoldDB" id="A0A1H7PKL8"/>
<proteinExistence type="predicted"/>
<protein>
    <submittedName>
        <fullName evidence="2">Uncharacterized protein</fullName>
    </submittedName>
</protein>